<feature type="transmembrane region" description="Helical" evidence="6">
    <location>
        <begin position="511"/>
        <end position="531"/>
    </location>
</feature>
<keyword evidence="8" id="KW-1185">Reference proteome</keyword>
<feature type="transmembrane region" description="Helical" evidence="6">
    <location>
        <begin position="294"/>
        <end position="316"/>
    </location>
</feature>
<evidence type="ECO:0000256" key="2">
    <source>
        <dbReference type="ARBA" id="ARBA00022448"/>
    </source>
</evidence>
<dbReference type="Proteomes" id="UP000189632">
    <property type="component" value="Chromosome"/>
</dbReference>
<organism evidence="7 8">
    <name type="scientific">Bartonella choladocola</name>
    <dbReference type="NCBI Taxonomy" id="2750995"/>
    <lineage>
        <taxon>Bacteria</taxon>
        <taxon>Pseudomonadati</taxon>
        <taxon>Pseudomonadota</taxon>
        <taxon>Alphaproteobacteria</taxon>
        <taxon>Hyphomicrobiales</taxon>
        <taxon>Bartonellaceae</taxon>
        <taxon>Bartonella</taxon>
    </lineage>
</organism>
<dbReference type="KEGG" id="bapi:BBC0122_023110"/>
<feature type="transmembrane region" description="Helical" evidence="6">
    <location>
        <begin position="31"/>
        <end position="52"/>
    </location>
</feature>
<accession>A0A1U9MKW9</accession>
<evidence type="ECO:0000256" key="3">
    <source>
        <dbReference type="ARBA" id="ARBA00022692"/>
    </source>
</evidence>
<dbReference type="PANTHER" id="PTHR23501">
    <property type="entry name" value="MAJOR FACILITATOR SUPERFAMILY"/>
    <property type="match status" value="1"/>
</dbReference>
<feature type="transmembrane region" description="Helical" evidence="6">
    <location>
        <begin position="415"/>
        <end position="439"/>
    </location>
</feature>
<proteinExistence type="predicted"/>
<protein>
    <submittedName>
        <fullName evidence="7">Major Facilitator Superfamily protein</fullName>
    </submittedName>
</protein>
<feature type="transmembrane region" description="Helical" evidence="6">
    <location>
        <begin position="255"/>
        <end position="274"/>
    </location>
</feature>
<keyword evidence="5 6" id="KW-0472">Membrane</keyword>
<comment type="subcellular location">
    <subcellularLocation>
        <location evidence="1">Endomembrane system</location>
        <topology evidence="1">Multi-pass membrane protein</topology>
    </subcellularLocation>
</comment>
<feature type="transmembrane region" description="Helical" evidence="6">
    <location>
        <begin position="384"/>
        <end position="403"/>
    </location>
</feature>
<keyword evidence="2" id="KW-0813">Transport</keyword>
<feature type="transmembrane region" description="Helical" evidence="6">
    <location>
        <begin position="222"/>
        <end position="243"/>
    </location>
</feature>
<dbReference type="Gene3D" id="1.20.1250.20">
    <property type="entry name" value="MFS general substrate transporter like domains"/>
    <property type="match status" value="1"/>
</dbReference>
<feature type="transmembrane region" description="Helical" evidence="6">
    <location>
        <begin position="355"/>
        <end position="372"/>
    </location>
</feature>
<reference evidence="7 8" key="1">
    <citation type="submission" date="2016-11" db="EMBL/GenBank/DDBJ databases">
        <title>Comparative genomics of Bartonella apis.</title>
        <authorList>
            <person name="Engel P."/>
        </authorList>
    </citation>
    <scope>NUCLEOTIDE SEQUENCE [LARGE SCALE GENOMIC DNA]</scope>
    <source>
        <strain evidence="7 8">BBC0122</strain>
    </source>
</reference>
<dbReference type="AlphaFoldDB" id="A0A1U9MKW9"/>
<name>A0A1U9MKW9_9HYPH</name>
<dbReference type="InterPro" id="IPR011701">
    <property type="entry name" value="MFS"/>
</dbReference>
<dbReference type="GO" id="GO:0012505">
    <property type="term" value="C:endomembrane system"/>
    <property type="evidence" value="ECO:0007669"/>
    <property type="project" value="UniProtKB-SubCell"/>
</dbReference>
<gene>
    <name evidence="7" type="ORF">BBC0122_023110</name>
</gene>
<feature type="transmembrane region" description="Helical" evidence="6">
    <location>
        <begin position="328"/>
        <end position="348"/>
    </location>
</feature>
<dbReference type="SUPFAM" id="SSF103473">
    <property type="entry name" value="MFS general substrate transporter"/>
    <property type="match status" value="1"/>
</dbReference>
<evidence type="ECO:0000313" key="8">
    <source>
        <dbReference type="Proteomes" id="UP000189632"/>
    </source>
</evidence>
<dbReference type="GO" id="GO:0022857">
    <property type="term" value="F:transmembrane transporter activity"/>
    <property type="evidence" value="ECO:0007669"/>
    <property type="project" value="InterPro"/>
</dbReference>
<dbReference type="OrthoDB" id="5314453at2"/>
<dbReference type="Pfam" id="PF07690">
    <property type="entry name" value="MFS_1"/>
    <property type="match status" value="1"/>
</dbReference>
<feature type="transmembrane region" description="Helical" evidence="6">
    <location>
        <begin position="189"/>
        <end position="210"/>
    </location>
</feature>
<evidence type="ECO:0000256" key="6">
    <source>
        <dbReference type="SAM" id="Phobius"/>
    </source>
</evidence>
<keyword evidence="4 6" id="KW-1133">Transmembrane helix</keyword>
<dbReference type="RefSeq" id="WP_077994062.1">
    <property type="nucleotide sequence ID" value="NZ_CP015625.1"/>
</dbReference>
<feature type="transmembrane region" description="Helical" evidence="6">
    <location>
        <begin position="96"/>
        <end position="118"/>
    </location>
</feature>
<dbReference type="STRING" id="1686310.BBC0244_021740"/>
<evidence type="ECO:0000256" key="4">
    <source>
        <dbReference type="ARBA" id="ARBA00022989"/>
    </source>
</evidence>
<dbReference type="InterPro" id="IPR036259">
    <property type="entry name" value="MFS_trans_sf"/>
</dbReference>
<dbReference type="GO" id="GO:0005886">
    <property type="term" value="C:plasma membrane"/>
    <property type="evidence" value="ECO:0007669"/>
    <property type="project" value="TreeGrafter"/>
</dbReference>
<dbReference type="EMBL" id="CP015625">
    <property type="protein sequence ID" value="AQT48380.1"/>
    <property type="molecule type" value="Genomic_DNA"/>
</dbReference>
<evidence type="ECO:0000256" key="1">
    <source>
        <dbReference type="ARBA" id="ARBA00004127"/>
    </source>
</evidence>
<evidence type="ECO:0000256" key="5">
    <source>
        <dbReference type="ARBA" id="ARBA00023136"/>
    </source>
</evidence>
<sequence>MSTGVLPLPDDEREPPFPNPGKIFAGPVHKCLLYIFAASLLQWVYGLGANMVQSNITQLTGFFHATVEETTWLVGAYMAPNVSLSIFLIKIRNQYGLRLFAELSIIGFLLTCILHLFVTSLQSAIIIRFFAGIAAAPMSSLAFFYMIEAFAPAKKRTVGLSLNLMNIALAVPLSRLVSPALIDHAGFHALFALEMGLALIGFACIFYLPLTPIKRAKVIEKLDYVSYGLIAVGLGINAAIMPVGKLYWWREVSWMGWWLAIAVFCLMLASVIELNRKNPLIDLRWLFSKEMLHIAIVLLMFRILLSEQATLASNFFNLFGLLNREMEVMHAGVVVGTVLGGLSCAIFFKPGREDLFHVIALILLAGGSFMDSHATNLTRPDQMILSQAMIGVGYALFLPPSMSKGLATAIARGPNYILSFIAVFLFTQNTGGLMSSAFFGSLQIVFEKYHSNILTQQIVMSNPIVANGVNQLSDAYAHVISDPVLRHSEGLAALAKRSTLEANVLAYNDVFRLYSCIALIVLVMLLIRMALRGYKNFRDKQVQLSTQTA</sequence>
<keyword evidence="3 6" id="KW-0812">Transmembrane</keyword>
<dbReference type="PANTHER" id="PTHR23501:SF191">
    <property type="entry name" value="VACUOLAR BASIC AMINO ACID TRANSPORTER 4"/>
    <property type="match status" value="1"/>
</dbReference>
<feature type="transmembrane region" description="Helical" evidence="6">
    <location>
        <begin position="124"/>
        <end position="146"/>
    </location>
</feature>
<feature type="transmembrane region" description="Helical" evidence="6">
    <location>
        <begin position="158"/>
        <end position="177"/>
    </location>
</feature>
<evidence type="ECO:0000313" key="7">
    <source>
        <dbReference type="EMBL" id="AQT48380.1"/>
    </source>
</evidence>